<dbReference type="PANTHER" id="PTHR17695">
    <property type="entry name" value="SMALL SUBUNIT PROCESSOME COMPONENT 20 HOMOLOG"/>
    <property type="match status" value="1"/>
</dbReference>
<accession>D2V9U0</accession>
<feature type="region of interest" description="Disordered" evidence="1">
    <location>
        <begin position="1"/>
        <end position="39"/>
    </location>
</feature>
<dbReference type="GO" id="GO:0032040">
    <property type="term" value="C:small-subunit processome"/>
    <property type="evidence" value="ECO:0007669"/>
    <property type="project" value="TreeGrafter"/>
</dbReference>
<evidence type="ECO:0000256" key="1">
    <source>
        <dbReference type="SAM" id="MobiDB-lite"/>
    </source>
</evidence>
<dbReference type="Proteomes" id="UP000006671">
    <property type="component" value="Unassembled WGS sequence"/>
</dbReference>
<feature type="compositionally biased region" description="Basic and acidic residues" evidence="1">
    <location>
        <begin position="2477"/>
        <end position="2488"/>
    </location>
</feature>
<feature type="compositionally biased region" description="Acidic residues" evidence="1">
    <location>
        <begin position="1004"/>
        <end position="1019"/>
    </location>
</feature>
<dbReference type="KEGG" id="ngr:NAEGRDRAFT_65627"/>
<keyword evidence="3" id="KW-1185">Reference proteome</keyword>
<dbReference type="PANTHER" id="PTHR17695:SF11">
    <property type="entry name" value="SMALL SUBUNIT PROCESSOME COMPONENT 20 HOMOLOG"/>
    <property type="match status" value="1"/>
</dbReference>
<reference evidence="2 3" key="1">
    <citation type="journal article" date="2010" name="Cell">
        <title>The genome of Naegleria gruberi illuminates early eukaryotic versatility.</title>
        <authorList>
            <person name="Fritz-Laylin L.K."/>
            <person name="Prochnik S.E."/>
            <person name="Ginger M.L."/>
            <person name="Dacks J.B."/>
            <person name="Carpenter M.L."/>
            <person name="Field M.C."/>
            <person name="Kuo A."/>
            <person name="Paredez A."/>
            <person name="Chapman J."/>
            <person name="Pham J."/>
            <person name="Shu S."/>
            <person name="Neupane R."/>
            <person name="Cipriano M."/>
            <person name="Mancuso J."/>
            <person name="Tu H."/>
            <person name="Salamov A."/>
            <person name="Lindquist E."/>
            <person name="Shapiro H."/>
            <person name="Lucas S."/>
            <person name="Grigoriev I.V."/>
            <person name="Cande W.Z."/>
            <person name="Fulton C."/>
            <person name="Rokhsar D.S."/>
            <person name="Dawson S.C."/>
        </authorList>
    </citation>
    <scope>NUCLEOTIDE SEQUENCE [LARGE SCALE GENOMIC DNA]</scope>
    <source>
        <strain evidence="2 3">NEG-M</strain>
    </source>
</reference>
<feature type="compositionally biased region" description="Basic and acidic residues" evidence="1">
    <location>
        <begin position="2501"/>
        <end position="2510"/>
    </location>
</feature>
<evidence type="ECO:0000313" key="3">
    <source>
        <dbReference type="Proteomes" id="UP000006671"/>
    </source>
</evidence>
<dbReference type="GO" id="GO:0030686">
    <property type="term" value="C:90S preribosome"/>
    <property type="evidence" value="ECO:0007669"/>
    <property type="project" value="TreeGrafter"/>
</dbReference>
<proteinExistence type="predicted"/>
<dbReference type="FunCoup" id="D2V9U0">
    <property type="interactions" value="474"/>
</dbReference>
<feature type="compositionally biased region" description="Low complexity" evidence="1">
    <location>
        <begin position="1020"/>
        <end position="1053"/>
    </location>
</feature>
<evidence type="ECO:0000313" key="2">
    <source>
        <dbReference type="EMBL" id="EFC46198.1"/>
    </source>
</evidence>
<dbReference type="Gene3D" id="1.25.10.10">
    <property type="entry name" value="Leucine-rich Repeat Variant"/>
    <property type="match status" value="2"/>
</dbReference>
<feature type="compositionally biased region" description="Basic and acidic residues" evidence="1">
    <location>
        <begin position="985"/>
        <end position="1003"/>
    </location>
</feature>
<dbReference type="GeneID" id="8859423"/>
<dbReference type="RefSeq" id="XP_002678942.1">
    <property type="nucleotide sequence ID" value="XM_002678896.1"/>
</dbReference>
<sequence>MSSKRSNLLLSKDYQSKKSSKQTTNQNNDDDENLTQEDKINRRVQSVLKTLPSKKDENLIKFKSFYECIKDVKILSEVQFDTYRKEESKNEHDSTTFLYDKMLEWDELNLTKHYIQFRSNIQSFVRTLPEMIHHKETICDIFVNHLRIKDSLAYQPILDLVTIFAKDLRQEFYPLFPRLFYPIVYNINISLWFEKYSKILSHKKWYIRKFAAESFSFLINKLSDEELKIYVEKVFNLLIEKPSQIMYDGVSQMFFESMKGILGNLHSKMSRLLPLLFRQLNWNLNYNGTIKQQLADIGNKFTLIEKYKQTVYTFYRKLMKTIGNEQESNTIVKEFLRFVNDDINYNFDSTVAFLLNFIHTNTTSNSNLDTNLEYTLLSDKNSKFIQIIYNKFIEIISNIKSQQDLIQFSKQSNSLLLLWSILNILSIYGKKSDQYLKNLYENVYKFLLQFIKLIDQSQYEKKELQLLQIIIAQSLTLLNQVLHFYNKNFNNLIEIVMEISCKFGSSLQVLISCNQLIDNVDSNLLTNDKFKIIAESLKSNLQSKSDNLRLETLKYLTKFEQDEIQKGIVLNKVETTKCVVLEFLRDSEECGFDWDQSRNRTVLLEKANEFLKRYTIPQIYKTLISNYVFGSYFTKYQIVWEPTSNLASTMMRINFKEFWNLLIPIISNIYQKSRDSKKEDDILLVFNSFYENEFKEYDIEEVVNFITRNPMTGRLEKLLNLISEFNEDFFKKEKSKFIKSVIFRLFSTSTISIQLLSLKCLQKFNLPYLTSKTVKNLQKVISSNRSVEHLSKLDFINIPKQYKQEYIHLHLKVIEPYLLMFDMTKKRGKNSKDAMIKKWKIRVHQVIEFLGQLPKETLEYFINMLFNRFKSIDNNNGNDSNIDSNIESTNTNNSDGKFAEDLIKANTFQLRWLLDIIEEILTCLTGNYHYFYNQVLDLLITIIELRVDAHEMEVDQEEEEQKLLEQQLLEQEEEEEEDDEQDESSTIKDSDSKSSEKSDKMTDEVDDEDDDQDDDDDESTATSIQTTSTTKSTIAKSTTSTTTTTTDNNTSYYSSSKQKVSLTLTFKRAVELLELFFDRKQEFDYSIEFTSHVISLFTKFFENINKKSSRIEELPSYFSILFSWFDKPKLYYLIKYYEKELIFKFIELIDQYNVSNVVFDQVLSIFDKILSNKDEIFMNLNPNFSKITTDIENGLTIGMKIFEPSIINQILIAFYNLFIESNYSSKSINNNNNNNNYKSKNNSYNNNNNNNNNLNKLNDELNEQSNEKQEFSKKCFKLIDKMKGYFDETSPADIILTFYGTSIRDGSSLNEDEARHKEWILRDSSSQSLLNIIEIIKFNNEMKEIKRLLILHVKRLSFSDKLLEKSESMLVYSKMIDQFIELENLKPFSKSLELISNVNYQKKLEGLQIINSILIPIEKCKIQQDYIYQIVPPLIYELMVINDKSIQDLVKQLCIYLVTVLDWNYSHPILNQLVTMMGTYGLKVLSKRKKLALDIICQIVDVFPFDKINDHGFNSSYSYNNRNDNNRYNNRRHESEEPLSNSTVTIEKDTTNDDDDNDADDNEMIDENEIPKGRRMKRYFMKDFIPKVTKFLWDKKLEIYVMRMQVCFLIIKVLRRCDKTQLDVHLSKMVLDVLGKLKSKDEEQQQVAGKALIDMFKELGTVHSVMLILLNENTYPPLKTFKKRKVSRFDIEKAQDYENQSSIGENSVSLTASDSSSSKHFKSKHENTLFNCFELLGSIIDIKKSLSYIINDINFKIRIVHNAEILKRFEFVFKFLLKGLMRNRQVIQSNQSITNTITNNTTTKQSNQSNNNSEMLLNVIKNELYHYRLYKKNFTTITDGEQDRFHSVKTTKDRKEENFLVQKEPGRLGAIDQANDMKMKLLAGLIDNSHIIVQFYLKMFEKCIKRFKIQVDKHLEMMNEIIPLLLKYVSGNHLNVALVSFRILIEICKRTPKVFKILEDSKQLLLNSTFDILTNSGIDSTNLETWETIYTGIKYFLQSDISHKYPLSLGQLDILLDMLKIEISSTRKTYSIQTFQILSNLIDNKVQIPQIYDLMDKSITIMLTTLEMEIQKTIVEMLVNFYLNYPFTNEVLQDKLNYLFKNVLNENMSNESKLSILNLIQTIIKKFPNNFLNDKTELIYYPLILELEKQCKKRVIAGDNKSISSIVSKLRETLQFFIKILNDENLIKIIKITNDWILNEKKLKPIGVNSILILSNVSNGSKLKSSSEFYENMIPQLISIIENSDTNLEKYPSLVLETLECFYSLFSQSIISFQHVDEIWNSLLKIICDENDLRSEIRLESLKIFELFVSKKKKNESKILNHLQYLEQMSISIIELFKSQYINDTNVIVIVKVLIYLFKLLDSNNGSEILHKLFKSLRKISNQTFDFDTNENITFRRMNILKLFIGLASKYGNQLQPYLIYMTPLIYRCCEFSNRDKSIVTIELEKFAKESKQLIQQSLTDSNLFVQAYEEGRKLVESKSEKKSKSKEQSIISKPSQYAKKRLESNSKKNDTKKRKLKESFNQPTVQISSSGNVQQVKKKKKK</sequence>
<dbReference type="OrthoDB" id="360653at2759"/>
<feature type="compositionally biased region" description="Polar residues" evidence="1">
    <location>
        <begin position="2520"/>
        <end position="2536"/>
    </location>
</feature>
<dbReference type="eggNOG" id="KOG1823">
    <property type="taxonomic scope" value="Eukaryota"/>
</dbReference>
<feature type="region of interest" description="Disordered" evidence="1">
    <location>
        <begin position="969"/>
        <end position="1053"/>
    </location>
</feature>
<feature type="compositionally biased region" description="Low complexity" evidence="1">
    <location>
        <begin position="1519"/>
        <end position="1528"/>
    </location>
</feature>
<dbReference type="InParanoid" id="D2V9U0"/>
<dbReference type="InterPro" id="IPR016024">
    <property type="entry name" value="ARM-type_fold"/>
</dbReference>
<organism evidence="3">
    <name type="scientific">Naegleria gruberi</name>
    <name type="common">Amoeba</name>
    <dbReference type="NCBI Taxonomy" id="5762"/>
    <lineage>
        <taxon>Eukaryota</taxon>
        <taxon>Discoba</taxon>
        <taxon>Heterolobosea</taxon>
        <taxon>Tetramitia</taxon>
        <taxon>Eutetramitia</taxon>
        <taxon>Vahlkampfiidae</taxon>
        <taxon>Naegleria</taxon>
    </lineage>
</organism>
<feature type="region of interest" description="Disordered" evidence="1">
    <location>
        <begin position="2477"/>
        <end position="2543"/>
    </location>
</feature>
<name>D2V9U0_NAEGR</name>
<dbReference type="VEuPathDB" id="AmoebaDB:NAEGRDRAFT_65627"/>
<dbReference type="InterPro" id="IPR052575">
    <property type="entry name" value="SSU_processome_comp_20"/>
</dbReference>
<dbReference type="STRING" id="5762.D2V9U0"/>
<feature type="compositionally biased region" description="Acidic residues" evidence="1">
    <location>
        <begin position="1552"/>
        <end position="1564"/>
    </location>
</feature>
<dbReference type="EMBL" id="GG738859">
    <property type="protein sequence ID" value="EFC46198.1"/>
    <property type="molecule type" value="Genomic_DNA"/>
</dbReference>
<feature type="compositionally biased region" description="Acidic residues" evidence="1">
    <location>
        <begin position="970"/>
        <end position="983"/>
    </location>
</feature>
<feature type="compositionally biased region" description="Low complexity" evidence="1">
    <location>
        <begin position="1230"/>
        <end position="1256"/>
    </location>
</feature>
<dbReference type="InterPro" id="IPR011989">
    <property type="entry name" value="ARM-like"/>
</dbReference>
<gene>
    <name evidence="2" type="ORF">NAEGRDRAFT_65627</name>
</gene>
<feature type="region of interest" description="Disordered" evidence="1">
    <location>
        <begin position="1519"/>
        <end position="1564"/>
    </location>
</feature>
<feature type="region of interest" description="Disordered" evidence="1">
    <location>
        <begin position="1230"/>
        <end position="1257"/>
    </location>
</feature>
<dbReference type="SUPFAM" id="SSF48371">
    <property type="entry name" value="ARM repeat"/>
    <property type="match status" value="2"/>
</dbReference>
<protein>
    <submittedName>
        <fullName evidence="2">Predicted protein</fullName>
    </submittedName>
</protein>
<dbReference type="OMA" id="YLMICET"/>